<reference evidence="4" key="1">
    <citation type="submission" date="2017-07" db="EMBL/GenBank/DDBJ databases">
        <authorList>
            <person name="Mikheyev A."/>
            <person name="Grau M."/>
        </authorList>
    </citation>
    <scope>NUCLEOTIDE SEQUENCE</scope>
    <source>
        <tissue evidence="4">Venom_gland</tissue>
    </source>
</reference>
<feature type="domain" description="Reverse transcriptase" evidence="3">
    <location>
        <begin position="1"/>
        <end position="52"/>
    </location>
</feature>
<dbReference type="AlphaFoldDB" id="A0A2D4PIV7"/>
<dbReference type="CDD" id="cd09274">
    <property type="entry name" value="RNase_HI_RT_Ty3"/>
    <property type="match status" value="1"/>
</dbReference>
<dbReference type="Gene3D" id="3.10.20.370">
    <property type="match status" value="1"/>
</dbReference>
<dbReference type="FunFam" id="3.10.20.370:FF:000001">
    <property type="entry name" value="Retrovirus-related Pol polyprotein from transposon 17.6-like protein"/>
    <property type="match status" value="1"/>
</dbReference>
<dbReference type="Pfam" id="PF00078">
    <property type="entry name" value="RVT_1"/>
    <property type="match status" value="1"/>
</dbReference>
<dbReference type="FunFam" id="3.30.70.270:FF:000023">
    <property type="entry name" value="Pol"/>
    <property type="match status" value="1"/>
</dbReference>
<evidence type="ECO:0000259" key="3">
    <source>
        <dbReference type="PROSITE" id="PS50878"/>
    </source>
</evidence>
<dbReference type="InterPro" id="IPR000477">
    <property type="entry name" value="RT_dom"/>
</dbReference>
<comment type="similarity">
    <text evidence="1">Belongs to the beta type-B retroviral polymerase family. HERV class-II K(HML-2) pol subfamily.</text>
</comment>
<dbReference type="Pfam" id="PF17919">
    <property type="entry name" value="RT_RNaseH_2"/>
    <property type="match status" value="1"/>
</dbReference>
<name>A0A2D4PIV7_MICSU</name>
<evidence type="ECO:0000256" key="1">
    <source>
        <dbReference type="ARBA" id="ARBA00010879"/>
    </source>
</evidence>
<proteinExistence type="inferred from homology"/>
<dbReference type="InterPro" id="IPR043502">
    <property type="entry name" value="DNA/RNA_pol_sf"/>
</dbReference>
<dbReference type="PANTHER" id="PTHR37984">
    <property type="entry name" value="PROTEIN CBG26694"/>
    <property type="match status" value="1"/>
</dbReference>
<reference evidence="4" key="2">
    <citation type="submission" date="2017-11" db="EMBL/GenBank/DDBJ databases">
        <title>Coralsnake Venomics: Analyses of Venom Gland Transcriptomes and Proteomes of Six Brazilian Taxa.</title>
        <authorList>
            <person name="Aird S.D."/>
            <person name="Jorge da Silva N."/>
            <person name="Qiu L."/>
            <person name="Villar-Briones A."/>
            <person name="Aparecida-Saddi V."/>
            <person name="Campos-Telles M.P."/>
            <person name="Grau M."/>
            <person name="Mikheyev A.S."/>
        </authorList>
    </citation>
    <scope>NUCLEOTIDE SEQUENCE</scope>
    <source>
        <tissue evidence="4">Venom_gland</tissue>
    </source>
</reference>
<dbReference type="GO" id="GO:0004523">
    <property type="term" value="F:RNA-DNA hybrid ribonuclease activity"/>
    <property type="evidence" value="ECO:0007669"/>
    <property type="project" value="UniProtKB-EC"/>
</dbReference>
<dbReference type="EMBL" id="IACN01077714">
    <property type="protein sequence ID" value="LAB57159.1"/>
    <property type="molecule type" value="Transcribed_RNA"/>
</dbReference>
<protein>
    <recommendedName>
        <fullName evidence="2">ribonuclease H</fullName>
        <ecNumber evidence="2">3.1.26.4</ecNumber>
    </recommendedName>
</protein>
<dbReference type="PANTHER" id="PTHR37984:SF12">
    <property type="entry name" value="RIBONUCLEASE H"/>
    <property type="match status" value="1"/>
</dbReference>
<dbReference type="InterPro" id="IPR050951">
    <property type="entry name" value="Retrovirus_Pol_polyprotein"/>
</dbReference>
<sequence>MLDDILISTTNKLQLLQRVRSVLDRFRKAGLKLKKDKCAIATPHIKFLGYKVDASGIHPTKSKVRAIHDAPTPLNKMDLQAFLGLLNFYASFLPHKASIAEPLRRLLDKQVIWHWGPKEAHAFKSVKSLITSNAVHIQFNKDLPLVLAADASPFGIGAVLSHRLPNGFEAPIAFFSRTLSAAEHNYSQIDKEALTATASVKKFHEFLYGHHFDLITDHKPLLGLLAGDRQTPQILLL</sequence>
<accession>A0A2D4PIV7</accession>
<dbReference type="SUPFAM" id="SSF56672">
    <property type="entry name" value="DNA/RNA polymerases"/>
    <property type="match status" value="1"/>
</dbReference>
<dbReference type="InterPro" id="IPR041577">
    <property type="entry name" value="RT_RNaseH_2"/>
</dbReference>
<organism evidence="4">
    <name type="scientific">Micrurus surinamensis</name>
    <name type="common">Surinam coral snake</name>
    <dbReference type="NCBI Taxonomy" id="129470"/>
    <lineage>
        <taxon>Eukaryota</taxon>
        <taxon>Metazoa</taxon>
        <taxon>Chordata</taxon>
        <taxon>Craniata</taxon>
        <taxon>Vertebrata</taxon>
        <taxon>Euteleostomi</taxon>
        <taxon>Lepidosauria</taxon>
        <taxon>Squamata</taxon>
        <taxon>Bifurcata</taxon>
        <taxon>Unidentata</taxon>
        <taxon>Episquamata</taxon>
        <taxon>Toxicofera</taxon>
        <taxon>Serpentes</taxon>
        <taxon>Colubroidea</taxon>
        <taxon>Elapidae</taxon>
        <taxon>Elapinae</taxon>
        <taxon>Micrurus</taxon>
    </lineage>
</organism>
<dbReference type="EC" id="3.1.26.4" evidence="2"/>
<evidence type="ECO:0000256" key="2">
    <source>
        <dbReference type="ARBA" id="ARBA00012180"/>
    </source>
</evidence>
<dbReference type="InterPro" id="IPR043128">
    <property type="entry name" value="Rev_trsase/Diguanyl_cyclase"/>
</dbReference>
<dbReference type="Gene3D" id="3.30.70.270">
    <property type="match status" value="2"/>
</dbReference>
<evidence type="ECO:0000313" key="4">
    <source>
        <dbReference type="EMBL" id="LAB57159.1"/>
    </source>
</evidence>
<dbReference type="PROSITE" id="PS50878">
    <property type="entry name" value="RT_POL"/>
    <property type="match status" value="1"/>
</dbReference>